<reference evidence="1" key="1">
    <citation type="journal article" date="2021" name="Proc. Natl. Acad. Sci. U.S.A.">
        <title>A Catalog of Tens of Thousands of Viruses from Human Metagenomes Reveals Hidden Associations with Chronic Diseases.</title>
        <authorList>
            <person name="Tisza M.J."/>
            <person name="Buck C.B."/>
        </authorList>
    </citation>
    <scope>NUCLEOTIDE SEQUENCE</scope>
    <source>
        <strain evidence="1">CtP0x5</strain>
    </source>
</reference>
<dbReference type="EMBL" id="BK032818">
    <property type="protein sequence ID" value="DAF62003.1"/>
    <property type="molecule type" value="Genomic_DNA"/>
</dbReference>
<name>A0A8S5TG48_9CAUD</name>
<accession>A0A8S5TG48</accession>
<evidence type="ECO:0000313" key="1">
    <source>
        <dbReference type="EMBL" id="DAF62003.1"/>
    </source>
</evidence>
<protein>
    <submittedName>
        <fullName evidence="1">Uncharacterized protein</fullName>
    </submittedName>
</protein>
<organism evidence="1">
    <name type="scientific">Siphoviridae sp. ctP0x5</name>
    <dbReference type="NCBI Taxonomy" id="2827863"/>
    <lineage>
        <taxon>Viruses</taxon>
        <taxon>Duplodnaviria</taxon>
        <taxon>Heunggongvirae</taxon>
        <taxon>Uroviricota</taxon>
        <taxon>Caudoviricetes</taxon>
    </lineage>
</organism>
<proteinExistence type="predicted"/>
<sequence>MGKIQEYEYTPTQMAEKLLEFNRDFSDSAEECQNEKEHMTELFEKLQNSNEFNILAHYLDTMFMDEVFNK</sequence>